<evidence type="ECO:0000256" key="7">
    <source>
        <dbReference type="HAMAP-Rule" id="MF_00108"/>
    </source>
</evidence>
<feature type="site" description="Positions MEP for the nucleophilic attack" evidence="7">
    <location>
        <position position="157"/>
    </location>
</feature>
<evidence type="ECO:0000256" key="5">
    <source>
        <dbReference type="ARBA" id="ARBA00022695"/>
    </source>
</evidence>
<evidence type="ECO:0000256" key="1">
    <source>
        <dbReference type="ARBA" id="ARBA00001282"/>
    </source>
</evidence>
<dbReference type="RefSeq" id="WP_070078564.1">
    <property type="nucleotide sequence ID" value="NZ_CP017415.1"/>
</dbReference>
<accession>A0A1D8IP38</accession>
<dbReference type="UniPathway" id="UPA00056">
    <property type="reaction ID" value="UER00093"/>
</dbReference>
<evidence type="ECO:0000256" key="6">
    <source>
        <dbReference type="ARBA" id="ARBA00023229"/>
    </source>
</evidence>
<keyword evidence="5 7" id="KW-0548">Nucleotidyltransferase</keyword>
<evidence type="ECO:0000256" key="2">
    <source>
        <dbReference type="ARBA" id="ARBA00004787"/>
    </source>
</evidence>
<dbReference type="PROSITE" id="PS01295">
    <property type="entry name" value="ISPD"/>
    <property type="match status" value="1"/>
</dbReference>
<evidence type="ECO:0000256" key="4">
    <source>
        <dbReference type="ARBA" id="ARBA00022679"/>
    </source>
</evidence>
<dbReference type="PANTHER" id="PTHR32125:SF4">
    <property type="entry name" value="2-C-METHYL-D-ERYTHRITOL 4-PHOSPHATE CYTIDYLYLTRANSFERASE, CHLOROPLASTIC"/>
    <property type="match status" value="1"/>
</dbReference>
<dbReference type="EMBL" id="CP017415">
    <property type="protein sequence ID" value="AOU98199.1"/>
    <property type="molecule type" value="Genomic_DNA"/>
</dbReference>
<keyword evidence="6 7" id="KW-0414">Isoprene biosynthesis</keyword>
<comment type="catalytic activity">
    <reaction evidence="1 7">
        <text>2-C-methyl-D-erythritol 4-phosphate + CTP + H(+) = 4-CDP-2-C-methyl-D-erythritol + diphosphate</text>
        <dbReference type="Rhea" id="RHEA:13429"/>
        <dbReference type="ChEBI" id="CHEBI:15378"/>
        <dbReference type="ChEBI" id="CHEBI:33019"/>
        <dbReference type="ChEBI" id="CHEBI:37563"/>
        <dbReference type="ChEBI" id="CHEBI:57823"/>
        <dbReference type="ChEBI" id="CHEBI:58262"/>
        <dbReference type="EC" id="2.7.7.60"/>
    </reaction>
</comment>
<evidence type="ECO:0000256" key="3">
    <source>
        <dbReference type="ARBA" id="ARBA00009789"/>
    </source>
</evidence>
<dbReference type="HAMAP" id="MF_00108">
    <property type="entry name" value="IspD"/>
    <property type="match status" value="1"/>
</dbReference>
<dbReference type="InterPro" id="IPR029044">
    <property type="entry name" value="Nucleotide-diphossugar_trans"/>
</dbReference>
<organism evidence="8 9">
    <name type="scientific">Acidihalobacter yilgarnensis</name>
    <dbReference type="NCBI Taxonomy" id="2819280"/>
    <lineage>
        <taxon>Bacteria</taxon>
        <taxon>Pseudomonadati</taxon>
        <taxon>Pseudomonadota</taxon>
        <taxon>Gammaproteobacteria</taxon>
        <taxon>Chromatiales</taxon>
        <taxon>Ectothiorhodospiraceae</taxon>
        <taxon>Acidihalobacter</taxon>
    </lineage>
</organism>
<comment type="function">
    <text evidence="7">Catalyzes the formation of 4-diphosphocytidyl-2-C-methyl-D-erythritol from CTP and 2-C-methyl-D-erythritol 4-phosphate (MEP).</text>
</comment>
<dbReference type="InterPro" id="IPR018294">
    <property type="entry name" value="ISPD_synthase_CS"/>
</dbReference>
<evidence type="ECO:0000313" key="8">
    <source>
        <dbReference type="EMBL" id="AOU98199.1"/>
    </source>
</evidence>
<feature type="site" description="Transition state stabilizer" evidence="7">
    <location>
        <position position="24"/>
    </location>
</feature>
<dbReference type="GO" id="GO:0019288">
    <property type="term" value="P:isopentenyl diphosphate biosynthetic process, methylerythritol 4-phosphate pathway"/>
    <property type="evidence" value="ECO:0007669"/>
    <property type="project" value="UniProtKB-UniRule"/>
</dbReference>
<dbReference type="Gene3D" id="3.90.550.10">
    <property type="entry name" value="Spore Coat Polysaccharide Biosynthesis Protein SpsA, Chain A"/>
    <property type="match status" value="1"/>
</dbReference>
<comment type="pathway">
    <text evidence="2 7">Isoprenoid biosynthesis; isopentenyl diphosphate biosynthesis via DXP pathway; isopentenyl diphosphate from 1-deoxy-D-xylulose 5-phosphate: step 2/6.</text>
</comment>
<dbReference type="FunFam" id="3.90.550.10:FF:000003">
    <property type="entry name" value="2-C-methyl-D-erythritol 4-phosphate cytidylyltransferase"/>
    <property type="match status" value="1"/>
</dbReference>
<dbReference type="InterPro" id="IPR001228">
    <property type="entry name" value="IspD"/>
</dbReference>
<feature type="site" description="Transition state stabilizer" evidence="7">
    <location>
        <position position="17"/>
    </location>
</feature>
<dbReference type="SUPFAM" id="SSF53448">
    <property type="entry name" value="Nucleotide-diphospho-sugar transferases"/>
    <property type="match status" value="1"/>
</dbReference>
<dbReference type="Pfam" id="PF01128">
    <property type="entry name" value="IspD"/>
    <property type="match status" value="1"/>
</dbReference>
<name>A0A1D8IP38_9GAMM</name>
<evidence type="ECO:0000313" key="9">
    <source>
        <dbReference type="Proteomes" id="UP000095401"/>
    </source>
</evidence>
<reference evidence="9" key="1">
    <citation type="submission" date="2016-09" db="EMBL/GenBank/DDBJ databases">
        <title>Acidihalobacter prosperus F5.</title>
        <authorList>
            <person name="Khaleque H.N."/>
            <person name="Ramsay J.P."/>
            <person name="Kaksonen A.H."/>
            <person name="Boxall N.J."/>
            <person name="Watkin E.L.J."/>
        </authorList>
    </citation>
    <scope>NUCLEOTIDE SEQUENCE [LARGE SCALE GENOMIC DNA]</scope>
    <source>
        <strain evidence="9">F5</strain>
    </source>
</reference>
<dbReference type="GO" id="GO:0050518">
    <property type="term" value="F:2-C-methyl-D-erythritol 4-phosphate cytidylyltransferase activity"/>
    <property type="evidence" value="ECO:0007669"/>
    <property type="project" value="UniProtKB-UniRule"/>
</dbReference>
<dbReference type="NCBIfam" id="TIGR00453">
    <property type="entry name" value="ispD"/>
    <property type="match status" value="1"/>
</dbReference>
<keyword evidence="4 7" id="KW-0808">Transferase</keyword>
<dbReference type="InterPro" id="IPR034683">
    <property type="entry name" value="IspD/TarI"/>
</dbReference>
<dbReference type="PANTHER" id="PTHR32125">
    <property type="entry name" value="2-C-METHYL-D-ERYTHRITOL 4-PHOSPHATE CYTIDYLYLTRANSFERASE, CHLOROPLASTIC"/>
    <property type="match status" value="1"/>
</dbReference>
<dbReference type="CDD" id="cd02516">
    <property type="entry name" value="CDP-ME_synthetase"/>
    <property type="match status" value="1"/>
</dbReference>
<gene>
    <name evidence="7" type="primary">ispD</name>
    <name evidence="8" type="ORF">BI364_09740</name>
</gene>
<dbReference type="EC" id="2.7.7.60" evidence="7"/>
<dbReference type="AlphaFoldDB" id="A0A1D8IP38"/>
<comment type="similarity">
    <text evidence="3 7">Belongs to the IspD/TarI cytidylyltransferase family. IspD subfamily.</text>
</comment>
<keyword evidence="9" id="KW-1185">Reference proteome</keyword>
<sequence>MNTRCWVIIPAAGTGQRMRAALPKQYLPLLGRSVLEHSLSHFMSRQDIAGIIVALAPDDSYWPALEFLGKSSIRCVAGGPERAVSVRNALRELAQLAAPDDWVLVHDAARPCLRASDLDNLLDTLHEHPIGGILAIPVRDTLKRVSAEGVIADTVVREGLWLAQTPQMFRLAMLAEALDQAFTFGHPVTDEASAMELAGHVPCVVEGHSDNLKITRPEDLPLAEFLLSGLNC</sequence>
<proteinExistence type="inferred from homology"/>
<dbReference type="InterPro" id="IPR050088">
    <property type="entry name" value="IspD/TarI_cytidylyltransf_bact"/>
</dbReference>
<protein>
    <recommendedName>
        <fullName evidence="7">2-C-methyl-D-erythritol 4-phosphate cytidylyltransferase</fullName>
        <ecNumber evidence="7">2.7.7.60</ecNumber>
    </recommendedName>
    <alternativeName>
        <fullName evidence="7">4-diphosphocytidyl-2C-methyl-D-erythritol synthase</fullName>
    </alternativeName>
    <alternativeName>
        <fullName evidence="7">MEP cytidylyltransferase</fullName>
        <shortName evidence="7">MCT</shortName>
    </alternativeName>
</protein>
<dbReference type="Proteomes" id="UP000095401">
    <property type="component" value="Chromosome"/>
</dbReference>
<feature type="site" description="Positions MEP for the nucleophilic attack" evidence="7">
    <location>
        <position position="213"/>
    </location>
</feature>
<dbReference type="KEGG" id="aprs:BI364_09740"/>